<evidence type="ECO:0000313" key="3">
    <source>
        <dbReference type="Proteomes" id="UP001565200"/>
    </source>
</evidence>
<name>A0ABV4CU58_9BACT</name>
<organism evidence="2 3">
    <name type="scientific">Heminiphilus faecis</name>
    <dbReference type="NCBI Taxonomy" id="2601703"/>
    <lineage>
        <taxon>Bacteria</taxon>
        <taxon>Pseudomonadati</taxon>
        <taxon>Bacteroidota</taxon>
        <taxon>Bacteroidia</taxon>
        <taxon>Bacteroidales</taxon>
        <taxon>Muribaculaceae</taxon>
        <taxon>Heminiphilus</taxon>
    </lineage>
</organism>
<accession>A0ABV4CU58</accession>
<dbReference type="Proteomes" id="UP001565200">
    <property type="component" value="Unassembled WGS sequence"/>
</dbReference>
<reference evidence="2 3" key="1">
    <citation type="submission" date="2024-03" db="EMBL/GenBank/DDBJ databases">
        <title>Mouse gut bacterial collection (mGBC) of GemPharmatech.</title>
        <authorList>
            <person name="He Y."/>
            <person name="Dong L."/>
            <person name="Wu D."/>
            <person name="Gao X."/>
            <person name="Lin Z."/>
        </authorList>
    </citation>
    <scope>NUCLEOTIDE SEQUENCE [LARGE SCALE GENOMIC DNA]</scope>
    <source>
        <strain evidence="2 3">54-13</strain>
    </source>
</reference>
<evidence type="ECO:0000313" key="2">
    <source>
        <dbReference type="EMBL" id="MEY8244919.1"/>
    </source>
</evidence>
<evidence type="ECO:0000259" key="1">
    <source>
        <dbReference type="Pfam" id="PF00149"/>
    </source>
</evidence>
<dbReference type="Pfam" id="PF00149">
    <property type="entry name" value="Metallophos"/>
    <property type="match status" value="1"/>
</dbReference>
<proteinExistence type="predicted"/>
<protein>
    <submittedName>
        <fullName evidence="2">Metallophosphoesterase</fullName>
    </submittedName>
</protein>
<dbReference type="InterPro" id="IPR029052">
    <property type="entry name" value="Metallo-depent_PP-like"/>
</dbReference>
<comment type="caution">
    <text evidence="2">The sequence shown here is derived from an EMBL/GenBank/DDBJ whole genome shotgun (WGS) entry which is preliminary data.</text>
</comment>
<dbReference type="PANTHER" id="PTHR37844:SF1">
    <property type="entry name" value="CALCINEURIN-LIKE PHOSPHOESTERASE DOMAIN-CONTAINING PROTEIN"/>
    <property type="match status" value="1"/>
</dbReference>
<dbReference type="PANTHER" id="PTHR37844">
    <property type="entry name" value="SER/THR PROTEIN PHOSPHATASE SUPERFAMILY (AFU_ORTHOLOGUE AFUA_1G14840)"/>
    <property type="match status" value="1"/>
</dbReference>
<gene>
    <name evidence="2" type="ORF">AAK873_04690</name>
</gene>
<dbReference type="RefSeq" id="WP_290380679.1">
    <property type="nucleotide sequence ID" value="NZ_JBCLPP010000009.1"/>
</dbReference>
<keyword evidence="3" id="KW-1185">Reference proteome</keyword>
<sequence>MKIQYCSDLHLEFHENLRMMNAKDPAIEVAGDILVIAGDVGYLVDKNVEHLRLWKWMSENYRQVLMVAGNHEFYNNGDIAAMGESWQKMFLPNVGYYHNKVVRIDDTDFILSTLWSRISPVDEMVVQSGMNDYRQILYNRHRLTARDITDEFEKNFDFIQNAVETSDAEKIVVVTHHLPTFAAIDKRFSSDPLNVAFATELGNYIADSRINAWIYGHAHHHTDLIIGNTHLVSNPLGYVFVGEHTTFNDSAVIEIC</sequence>
<dbReference type="EMBL" id="JBCLPP010000009">
    <property type="protein sequence ID" value="MEY8244919.1"/>
    <property type="molecule type" value="Genomic_DNA"/>
</dbReference>
<dbReference type="SUPFAM" id="SSF56300">
    <property type="entry name" value="Metallo-dependent phosphatases"/>
    <property type="match status" value="1"/>
</dbReference>
<feature type="domain" description="Calcineurin-like phosphoesterase" evidence="1">
    <location>
        <begin position="1"/>
        <end position="220"/>
    </location>
</feature>
<dbReference type="Gene3D" id="3.60.21.10">
    <property type="match status" value="1"/>
</dbReference>
<dbReference type="InterPro" id="IPR004843">
    <property type="entry name" value="Calcineurin-like_PHP"/>
</dbReference>